<accession>A0ACB8J790</accession>
<evidence type="ECO:0000313" key="2">
    <source>
        <dbReference type="Proteomes" id="UP000829398"/>
    </source>
</evidence>
<name>A0ACB8J790_CITSI</name>
<sequence>MVATVRCEEIANEKYSSFAANEEWCELEAAVQSGPISSFGKKLSSILKTCLSGYDGEVLYFDEGVRSAKRKQLEDKLLQLVQPAFQSMLGHIRSGTLDKFKDAFDKALSGGEGFSSAAHHCSKFYMNLFDEACADAVIEQANWDMSKARDKFQRDIDAHIASVRAAKLGELTAIFEAKLNESLSGPVEALLDGANNETWPAIRKLLRRETESAISGFSDALYGFDMDEETKEKMLASLENYAKGVVEAKAREESGRVLMRMKDRFTSLFSHDSDSMPRVWTGKEDIRGITKLARSASLKLLSVMAAIRLDDETDNIESTLTLALVDSPSNAATNRSITNHDPLASSTWEQVPSSKTLITPVQCKSLWRQFKSETEYSVTQAISAQEANKRNNNWLPPPWAIAAMMVLGFNEFMTLLRNPLYLGFIFIGYLLIKALWVQLDISGEFRNGALPGLISLSTKFLPTVMNLLKKLAEEGQIPATNNNPQRNPVGASMNHQNGVSTSEISSTASSGVTSSGNGTEYSSPRKEE</sequence>
<gene>
    <name evidence="1" type="ORF">KPL71_020330</name>
</gene>
<reference evidence="2" key="1">
    <citation type="journal article" date="2023" name="Hortic. Res.">
        <title>A chromosome-level phased genome enabling allele-level studies in sweet orange: a case study on citrus Huanglongbing tolerance.</title>
        <authorList>
            <person name="Wu B."/>
            <person name="Yu Q."/>
            <person name="Deng Z."/>
            <person name="Duan Y."/>
            <person name="Luo F."/>
            <person name="Gmitter F. Jr."/>
        </authorList>
    </citation>
    <scope>NUCLEOTIDE SEQUENCE [LARGE SCALE GENOMIC DNA]</scope>
    <source>
        <strain evidence="2">cv. Valencia</strain>
    </source>
</reference>
<evidence type="ECO:0000313" key="1">
    <source>
        <dbReference type="EMBL" id="KAH9713406.1"/>
    </source>
</evidence>
<dbReference type="Proteomes" id="UP000829398">
    <property type="component" value="Chromosome 7"/>
</dbReference>
<dbReference type="EMBL" id="CM039176">
    <property type="protein sequence ID" value="KAH9713406.1"/>
    <property type="molecule type" value="Genomic_DNA"/>
</dbReference>
<organism evidence="1 2">
    <name type="scientific">Citrus sinensis</name>
    <name type="common">Sweet orange</name>
    <name type="synonym">Citrus aurantium var. sinensis</name>
    <dbReference type="NCBI Taxonomy" id="2711"/>
    <lineage>
        <taxon>Eukaryota</taxon>
        <taxon>Viridiplantae</taxon>
        <taxon>Streptophyta</taxon>
        <taxon>Embryophyta</taxon>
        <taxon>Tracheophyta</taxon>
        <taxon>Spermatophyta</taxon>
        <taxon>Magnoliopsida</taxon>
        <taxon>eudicotyledons</taxon>
        <taxon>Gunneridae</taxon>
        <taxon>Pentapetalae</taxon>
        <taxon>rosids</taxon>
        <taxon>malvids</taxon>
        <taxon>Sapindales</taxon>
        <taxon>Rutaceae</taxon>
        <taxon>Aurantioideae</taxon>
        <taxon>Citrus</taxon>
    </lineage>
</organism>
<proteinExistence type="predicted"/>
<keyword evidence="2" id="KW-1185">Reference proteome</keyword>
<comment type="caution">
    <text evidence="1">The sequence shown here is derived from an EMBL/GenBank/DDBJ whole genome shotgun (WGS) entry which is preliminary data.</text>
</comment>
<protein>
    <submittedName>
        <fullName evidence="1">Protein ROOT HAIR DEFECTIVE 3</fullName>
    </submittedName>
</protein>